<dbReference type="GO" id="GO:0022857">
    <property type="term" value="F:transmembrane transporter activity"/>
    <property type="evidence" value="ECO:0007669"/>
    <property type="project" value="InterPro"/>
</dbReference>
<sequence length="543" mass="60410">MMKNRTMTGDDTTAIPGTVHLVDLRPRHIENGAGHGGEANKDSIVLVPQPSNDPDDPLNWKRSRKLINAFLLFFYTFATGVGGTSVYSVLTPISEDTGITIAQLNTGTGFLFLLAGWSNLIWQPAALTWGRRPIFLLSMLACAGVSEWAAHISEYGEWAACRCLYGVVTAPVEVLPELCMAELFFAHERGAFVGLYMLVLASSNFIAPLIAGFMNNTYGWQSVQHWSACLLLLNFVLAFFFYEDTMYHRNSVEMDVFHDNEEKDGSTIKTIALQQTLLETHGESTKPYWKRLKLWTNNNGRISVKQFFIMGLRPVYIFFAFPVVFFCGTFYGWALAWFNVYNATASDIYSSPPYNFSSSMVGLAYLAPLIGALVGGLFSGPFSDWFMIKLAVKNNGVREPEHRLWGLSFFCVFMTGGLLLWGLGAAHEIHWIGLAFGAAMVGACNVTGGSYSLAYTVDTYKDMSGEALVSVILCRNTISFAFNYAITPWIEHSGLQNTFIAVAMLALGTGLTFLLMIWKGKSLRRLSAQKYWALAEKQVFHHD</sequence>
<dbReference type="AlphaFoldDB" id="A0A642V2S4"/>
<keyword evidence="2 6" id="KW-0812">Transmembrane</keyword>
<feature type="transmembrane region" description="Helical" evidence="6">
    <location>
        <begin position="315"/>
        <end position="340"/>
    </location>
</feature>
<feature type="transmembrane region" description="Helical" evidence="6">
    <location>
        <begin position="192"/>
        <end position="211"/>
    </location>
</feature>
<feature type="transmembrane region" description="Helical" evidence="6">
    <location>
        <begin position="223"/>
        <end position="242"/>
    </location>
</feature>
<evidence type="ECO:0000313" key="8">
    <source>
        <dbReference type="Proteomes" id="UP000761534"/>
    </source>
</evidence>
<dbReference type="InterPro" id="IPR036259">
    <property type="entry name" value="MFS_trans_sf"/>
</dbReference>
<feature type="transmembrane region" description="Helical" evidence="6">
    <location>
        <begin position="360"/>
        <end position="383"/>
    </location>
</feature>
<comment type="caution">
    <text evidence="7">The sequence shown here is derived from an EMBL/GenBank/DDBJ whole genome shotgun (WGS) entry which is preliminary data.</text>
</comment>
<accession>A0A642V2S4</accession>
<keyword evidence="4 6" id="KW-0472">Membrane</keyword>
<dbReference type="Pfam" id="PF07690">
    <property type="entry name" value="MFS_1"/>
    <property type="match status" value="1"/>
</dbReference>
<dbReference type="PANTHER" id="PTHR23502:SF30">
    <property type="entry name" value="TRANSPORTER, PUTATIVE (AFU_ORTHOLOGUE AFUA_8G04702)-RELATED"/>
    <property type="match status" value="1"/>
</dbReference>
<organism evidence="7 8">
    <name type="scientific">Trichomonascus ciferrii</name>
    <dbReference type="NCBI Taxonomy" id="44093"/>
    <lineage>
        <taxon>Eukaryota</taxon>
        <taxon>Fungi</taxon>
        <taxon>Dikarya</taxon>
        <taxon>Ascomycota</taxon>
        <taxon>Saccharomycotina</taxon>
        <taxon>Dipodascomycetes</taxon>
        <taxon>Dipodascales</taxon>
        <taxon>Trichomonascaceae</taxon>
        <taxon>Trichomonascus</taxon>
        <taxon>Trichomonascus ciferrii complex</taxon>
    </lineage>
</organism>
<reference evidence="7" key="1">
    <citation type="journal article" date="2019" name="G3 (Bethesda)">
        <title>Genome Assemblies of Two Rare Opportunistic Yeast Pathogens: Diutina rugosa (syn. Candida rugosa) and Trichomonascus ciferrii (syn. Candida ciferrii).</title>
        <authorList>
            <person name="Mixao V."/>
            <person name="Saus E."/>
            <person name="Hansen A.P."/>
            <person name="Lass-Florl C."/>
            <person name="Gabaldon T."/>
        </authorList>
    </citation>
    <scope>NUCLEOTIDE SEQUENCE</scope>
    <source>
        <strain evidence="7">CBS 4856</strain>
    </source>
</reference>
<dbReference type="InterPro" id="IPR011701">
    <property type="entry name" value="MFS"/>
</dbReference>
<evidence type="ECO:0008006" key="9">
    <source>
        <dbReference type="Google" id="ProtNLM"/>
    </source>
</evidence>
<keyword evidence="3 6" id="KW-1133">Transmembrane helix</keyword>
<feature type="transmembrane region" description="Helical" evidence="6">
    <location>
        <begin position="498"/>
        <end position="518"/>
    </location>
</feature>
<feature type="transmembrane region" description="Helical" evidence="6">
    <location>
        <begin position="404"/>
        <end position="423"/>
    </location>
</feature>
<evidence type="ECO:0000256" key="2">
    <source>
        <dbReference type="ARBA" id="ARBA00022692"/>
    </source>
</evidence>
<evidence type="ECO:0000256" key="1">
    <source>
        <dbReference type="ARBA" id="ARBA00004141"/>
    </source>
</evidence>
<feature type="transmembrane region" description="Helical" evidence="6">
    <location>
        <begin position="467"/>
        <end position="486"/>
    </location>
</feature>
<keyword evidence="8" id="KW-1185">Reference proteome</keyword>
<dbReference type="Proteomes" id="UP000761534">
    <property type="component" value="Unassembled WGS sequence"/>
</dbReference>
<dbReference type="GO" id="GO:0005886">
    <property type="term" value="C:plasma membrane"/>
    <property type="evidence" value="ECO:0007669"/>
    <property type="project" value="TreeGrafter"/>
</dbReference>
<feature type="transmembrane region" description="Helical" evidence="6">
    <location>
        <begin position="429"/>
        <end position="455"/>
    </location>
</feature>
<evidence type="ECO:0000256" key="3">
    <source>
        <dbReference type="ARBA" id="ARBA00022989"/>
    </source>
</evidence>
<dbReference type="EMBL" id="SWFS01000287">
    <property type="protein sequence ID" value="KAA8911355.1"/>
    <property type="molecule type" value="Genomic_DNA"/>
</dbReference>
<name>A0A642V2S4_9ASCO</name>
<gene>
    <name evidence="7" type="ORF">TRICI_003840</name>
</gene>
<dbReference type="PANTHER" id="PTHR23502">
    <property type="entry name" value="MAJOR FACILITATOR SUPERFAMILY"/>
    <property type="match status" value="1"/>
</dbReference>
<protein>
    <recommendedName>
        <fullName evidence="9">Major facilitator superfamily (MFS) profile domain-containing protein</fullName>
    </recommendedName>
</protein>
<dbReference type="Gene3D" id="1.20.1250.20">
    <property type="entry name" value="MFS general substrate transporter like domains"/>
    <property type="match status" value="1"/>
</dbReference>
<dbReference type="OrthoDB" id="5215911at2759"/>
<dbReference type="VEuPathDB" id="FungiDB:TRICI_003840"/>
<evidence type="ECO:0000256" key="4">
    <source>
        <dbReference type="ARBA" id="ARBA00023136"/>
    </source>
</evidence>
<evidence type="ECO:0000256" key="6">
    <source>
        <dbReference type="SAM" id="Phobius"/>
    </source>
</evidence>
<comment type="subcellular location">
    <subcellularLocation>
        <location evidence="1">Membrane</location>
        <topology evidence="1">Multi-pass membrane protein</topology>
    </subcellularLocation>
</comment>
<evidence type="ECO:0000256" key="5">
    <source>
        <dbReference type="SAM" id="MobiDB-lite"/>
    </source>
</evidence>
<feature type="region of interest" description="Disordered" evidence="5">
    <location>
        <begin position="30"/>
        <end position="57"/>
    </location>
</feature>
<evidence type="ECO:0000313" key="7">
    <source>
        <dbReference type="EMBL" id="KAA8911355.1"/>
    </source>
</evidence>
<feature type="transmembrane region" description="Helical" evidence="6">
    <location>
        <begin position="69"/>
        <end position="90"/>
    </location>
</feature>
<proteinExistence type="predicted"/>
<dbReference type="SUPFAM" id="SSF103473">
    <property type="entry name" value="MFS general substrate transporter"/>
    <property type="match status" value="1"/>
</dbReference>
<feature type="transmembrane region" description="Helical" evidence="6">
    <location>
        <begin position="102"/>
        <end position="122"/>
    </location>
</feature>